<reference evidence="2 3" key="1">
    <citation type="journal article" date="2016" name="Front. Microbiol.">
        <title>Genomic Resource of Rice Seed Associated Bacteria.</title>
        <authorList>
            <person name="Midha S."/>
            <person name="Bansal K."/>
            <person name="Sharma S."/>
            <person name="Kumar N."/>
            <person name="Patil P.P."/>
            <person name="Chaudhry V."/>
            <person name="Patil P.B."/>
        </authorList>
    </citation>
    <scope>NUCLEOTIDE SEQUENCE [LARGE SCALE GENOMIC DNA]</scope>
    <source>
        <strain evidence="2 3">NS354</strain>
    </source>
</reference>
<dbReference type="EMBL" id="LDRK01000054">
    <property type="protein sequence ID" value="KTR85531.1"/>
    <property type="molecule type" value="Genomic_DNA"/>
</dbReference>
<dbReference type="PATRIC" id="fig|1079994.3.peg.1971"/>
<gene>
    <name evidence="2" type="ORF">NS354_08800</name>
</gene>
<dbReference type="Gene3D" id="1.25.10.10">
    <property type="entry name" value="Leucine-rich Repeat Variant"/>
    <property type="match status" value="2"/>
</dbReference>
<dbReference type="AlphaFoldDB" id="A0A147EM31"/>
<keyword evidence="3" id="KW-1185">Reference proteome</keyword>
<dbReference type="PANTHER" id="PTHR45947:SF3">
    <property type="entry name" value="SULFOQUINOVOSYL TRANSFERASE SQD2"/>
    <property type="match status" value="1"/>
</dbReference>
<accession>A0A147EM31</accession>
<proteinExistence type="predicted"/>
<sequence length="707" mass="74615">MAVAEEVREMLHTGTLTQVMQNEERLAQAAAHDPAALEALRAAIAGDDQAVAIAAVHAAAHVDDAAAADVLEAALRDPRPFLREHSAWAFELRRPRATAIPPLVELVIAGGFGGMIAQRTLEAWGDDAPEAVVEHLTDALRTRTDAPVRRRLTETLGLIRDPRALPHLDRAAHDPGEDAAVREAARDALDDARFGDALALGSEYAAGSDSRGAHAELTIAQLFLGADIDAGLRTVGSGNNGGIATLLVRLGDALIGDAPSDGGRSDRAASAPAAVGRVLTLSRGADSAHTAEAAADQPSRHAYAPIHLPVAAASVEDTWSNFVAARRGIARALAEHGPVHAIHLRMADVGTFAAWDVANALGIPVIFTAAPDPHALIESLEHSGALTRQNFGEHDARDRYWFRARLVRDLARRADHTVLMPRERLRADLQRLVGIEIDDAAQYTPVAEGIDIGVIDAAVDEARAVAQGADPEPVLAELAELLRALPAHRRGLPLLVSVGRLHRVKGMSSIVEAWADPEVREHCNLLIVGGNLARPSADEAEQIARIDALVDPAERAAQGLLLVGHRPNETAARWVAAARFGIPGLAAPHGVYVCGSMKEEFGLAILEAMAAGVFVIAPLRGGPATYVESGRTGVLVDTSDVGRLRAAIATGLARAADEPDARAAASRALVSERFSIHTMARTLAGIYRAAHERRAAAPLSTESDQHA</sequence>
<dbReference type="InterPro" id="IPR011989">
    <property type="entry name" value="ARM-like"/>
</dbReference>
<dbReference type="InterPro" id="IPR004155">
    <property type="entry name" value="PBS_lyase_HEAT"/>
</dbReference>
<organism evidence="2 3">
    <name type="scientific">Leucobacter chromiiresistens</name>
    <dbReference type="NCBI Taxonomy" id="1079994"/>
    <lineage>
        <taxon>Bacteria</taxon>
        <taxon>Bacillati</taxon>
        <taxon>Actinomycetota</taxon>
        <taxon>Actinomycetes</taxon>
        <taxon>Micrococcales</taxon>
        <taxon>Microbacteriaceae</taxon>
        <taxon>Leucobacter</taxon>
    </lineage>
</organism>
<dbReference type="GO" id="GO:0016757">
    <property type="term" value="F:glycosyltransferase activity"/>
    <property type="evidence" value="ECO:0007669"/>
    <property type="project" value="TreeGrafter"/>
</dbReference>
<dbReference type="PANTHER" id="PTHR45947">
    <property type="entry name" value="SULFOQUINOVOSYL TRANSFERASE SQD2"/>
    <property type="match status" value="1"/>
</dbReference>
<dbReference type="OrthoDB" id="2421289at2"/>
<evidence type="ECO:0000313" key="2">
    <source>
        <dbReference type="EMBL" id="KTR85531.1"/>
    </source>
</evidence>
<dbReference type="SMART" id="SM00567">
    <property type="entry name" value="EZ_HEAT"/>
    <property type="match status" value="2"/>
</dbReference>
<dbReference type="Pfam" id="PF13692">
    <property type="entry name" value="Glyco_trans_1_4"/>
    <property type="match status" value="1"/>
</dbReference>
<name>A0A147EM31_9MICO</name>
<dbReference type="InterPro" id="IPR016024">
    <property type="entry name" value="ARM-type_fold"/>
</dbReference>
<dbReference type="Gene3D" id="3.40.50.2000">
    <property type="entry name" value="Glycogen Phosphorylase B"/>
    <property type="match status" value="1"/>
</dbReference>
<protein>
    <recommendedName>
        <fullName evidence="1">D-inositol 3-phosphate glycosyltransferase</fullName>
    </recommendedName>
</protein>
<dbReference type="SUPFAM" id="SSF53756">
    <property type="entry name" value="UDP-Glycosyltransferase/glycogen phosphorylase"/>
    <property type="match status" value="1"/>
</dbReference>
<evidence type="ECO:0000313" key="3">
    <source>
        <dbReference type="Proteomes" id="UP000070810"/>
    </source>
</evidence>
<dbReference type="SUPFAM" id="SSF48371">
    <property type="entry name" value="ARM repeat"/>
    <property type="match status" value="1"/>
</dbReference>
<evidence type="ECO:0000256" key="1">
    <source>
        <dbReference type="ARBA" id="ARBA00021292"/>
    </source>
</evidence>
<dbReference type="Proteomes" id="UP000070810">
    <property type="component" value="Unassembled WGS sequence"/>
</dbReference>
<dbReference type="InterPro" id="IPR050194">
    <property type="entry name" value="Glycosyltransferase_grp1"/>
</dbReference>
<comment type="caution">
    <text evidence="2">The sequence shown here is derived from an EMBL/GenBank/DDBJ whole genome shotgun (WGS) entry which is preliminary data.</text>
</comment>
<dbReference type="Pfam" id="PF13646">
    <property type="entry name" value="HEAT_2"/>
    <property type="match status" value="1"/>
</dbReference>
<dbReference type="RefSeq" id="WP_058594154.1">
    <property type="nucleotide sequence ID" value="NZ_LDRK01000054.1"/>
</dbReference>